<proteinExistence type="predicted"/>
<dbReference type="Gene3D" id="3.55.30.10">
    <property type="entry name" value="Hsp33 domain"/>
    <property type="match status" value="1"/>
</dbReference>
<gene>
    <name evidence="6" type="primary">hslO</name>
    <name evidence="6" type="ORF">GCM10008090_31870</name>
</gene>
<dbReference type="Gene3D" id="1.10.287.480">
    <property type="entry name" value="helix hairpin bin"/>
    <property type="match status" value="1"/>
</dbReference>
<dbReference type="SUPFAM" id="SSF64397">
    <property type="entry name" value="Hsp33 domain"/>
    <property type="match status" value="1"/>
</dbReference>
<evidence type="ECO:0000256" key="5">
    <source>
        <dbReference type="ARBA" id="ARBA00023284"/>
    </source>
</evidence>
<dbReference type="PANTHER" id="PTHR30111:SF1">
    <property type="entry name" value="33 KDA CHAPERONIN"/>
    <property type="match status" value="1"/>
</dbReference>
<dbReference type="GO" id="GO:0044183">
    <property type="term" value="F:protein folding chaperone"/>
    <property type="evidence" value="ECO:0007669"/>
    <property type="project" value="TreeGrafter"/>
</dbReference>
<dbReference type="PIRSF" id="PIRSF005261">
    <property type="entry name" value="Heat_shock_Hsp33"/>
    <property type="match status" value="1"/>
</dbReference>
<dbReference type="InterPro" id="IPR016154">
    <property type="entry name" value="Heat_shock_Hsp33_C"/>
</dbReference>
<dbReference type="GO" id="GO:0005737">
    <property type="term" value="C:cytoplasm"/>
    <property type="evidence" value="ECO:0007669"/>
    <property type="project" value="InterPro"/>
</dbReference>
<protein>
    <submittedName>
        <fullName evidence="6">33 kDa chaperonin</fullName>
    </submittedName>
</protein>
<keyword evidence="1" id="KW-0963">Cytoplasm</keyword>
<keyword evidence="5" id="KW-0676">Redox-active center</keyword>
<accession>A0A918VS64</accession>
<dbReference type="PANTHER" id="PTHR30111">
    <property type="entry name" value="33 KDA CHAPERONIN"/>
    <property type="match status" value="1"/>
</dbReference>
<name>A0A918VS64_9GAMM</name>
<dbReference type="GO" id="GO:0051082">
    <property type="term" value="F:unfolded protein binding"/>
    <property type="evidence" value="ECO:0007669"/>
    <property type="project" value="InterPro"/>
</dbReference>
<dbReference type="RefSeq" id="WP_189402706.1">
    <property type="nucleotide sequence ID" value="NZ_BMXA01000008.1"/>
</dbReference>
<evidence type="ECO:0000256" key="3">
    <source>
        <dbReference type="ARBA" id="ARBA00023157"/>
    </source>
</evidence>
<dbReference type="Pfam" id="PF01430">
    <property type="entry name" value="HSP33"/>
    <property type="match status" value="1"/>
</dbReference>
<organism evidence="6 7">
    <name type="scientific">Arenicella chitinivorans</name>
    <dbReference type="NCBI Taxonomy" id="1329800"/>
    <lineage>
        <taxon>Bacteria</taxon>
        <taxon>Pseudomonadati</taxon>
        <taxon>Pseudomonadota</taxon>
        <taxon>Gammaproteobacteria</taxon>
        <taxon>Arenicellales</taxon>
        <taxon>Arenicellaceae</taxon>
        <taxon>Arenicella</taxon>
    </lineage>
</organism>
<evidence type="ECO:0000256" key="4">
    <source>
        <dbReference type="ARBA" id="ARBA00023186"/>
    </source>
</evidence>
<evidence type="ECO:0000256" key="2">
    <source>
        <dbReference type="ARBA" id="ARBA00022833"/>
    </source>
</evidence>
<keyword evidence="3" id="KW-1015">Disulfide bond</keyword>
<reference evidence="6" key="1">
    <citation type="journal article" date="2014" name="Int. J. Syst. Evol. Microbiol.">
        <title>Complete genome sequence of Corynebacterium casei LMG S-19264T (=DSM 44701T), isolated from a smear-ripened cheese.</title>
        <authorList>
            <consortium name="US DOE Joint Genome Institute (JGI-PGF)"/>
            <person name="Walter F."/>
            <person name="Albersmeier A."/>
            <person name="Kalinowski J."/>
            <person name="Ruckert C."/>
        </authorList>
    </citation>
    <scope>NUCLEOTIDE SEQUENCE</scope>
    <source>
        <strain evidence="6">KCTC 12711</strain>
    </source>
</reference>
<evidence type="ECO:0000313" key="7">
    <source>
        <dbReference type="Proteomes" id="UP000614811"/>
    </source>
</evidence>
<keyword evidence="7" id="KW-1185">Reference proteome</keyword>
<dbReference type="EMBL" id="BMXA01000008">
    <property type="protein sequence ID" value="GHA19781.1"/>
    <property type="molecule type" value="Genomic_DNA"/>
</dbReference>
<dbReference type="InterPro" id="IPR000397">
    <property type="entry name" value="Heat_shock_Hsp33"/>
</dbReference>
<evidence type="ECO:0000256" key="1">
    <source>
        <dbReference type="ARBA" id="ARBA00022490"/>
    </source>
</evidence>
<dbReference type="SUPFAM" id="SSF118352">
    <property type="entry name" value="HSP33 redox switch-like"/>
    <property type="match status" value="1"/>
</dbReference>
<comment type="caution">
    <text evidence="6">The sequence shown here is derived from an EMBL/GenBank/DDBJ whole genome shotgun (WGS) entry which is preliminary data.</text>
</comment>
<dbReference type="InterPro" id="IPR023212">
    <property type="entry name" value="Hsp33_helix_hairpin_bin_dom_sf"/>
</dbReference>
<dbReference type="GO" id="GO:0042026">
    <property type="term" value="P:protein refolding"/>
    <property type="evidence" value="ECO:0007669"/>
    <property type="project" value="TreeGrafter"/>
</dbReference>
<keyword evidence="2" id="KW-0862">Zinc</keyword>
<dbReference type="CDD" id="cd00498">
    <property type="entry name" value="Hsp33"/>
    <property type="match status" value="1"/>
</dbReference>
<evidence type="ECO:0000313" key="6">
    <source>
        <dbReference type="EMBL" id="GHA19781.1"/>
    </source>
</evidence>
<reference evidence="6" key="2">
    <citation type="submission" date="2020-09" db="EMBL/GenBank/DDBJ databases">
        <authorList>
            <person name="Sun Q."/>
            <person name="Kim S."/>
        </authorList>
    </citation>
    <scope>NUCLEOTIDE SEQUENCE</scope>
    <source>
        <strain evidence="6">KCTC 12711</strain>
    </source>
</reference>
<keyword evidence="4" id="KW-0143">Chaperone</keyword>
<dbReference type="Gene3D" id="3.90.1280.10">
    <property type="entry name" value="HSP33 redox switch-like"/>
    <property type="match status" value="1"/>
</dbReference>
<sequence>MSDTDFRQRFVFDKLDVRGCIVRLDKTSQTIQDTHHYPPHLAHTLNEFALAATLLRDSIKVPGGVTIQLRTAGAISLMMADCMADRRVRAIAEYTSENLPADSAIHLNEMGNGSTLAITITPEEGERYQSIVPIEQPTLSQCLEDYFARSEQLPSLFQFFTDGHVALGIALHALPQEKVRDAALSVEHFSRLEMLLSSLTQKEALTLSSEDILRRLFHEEACRLFDTYPVEFGCVCSAQKSLDAVAALGEEDVRALIQEQQDAGHPALVVDCHFCFQRYELDFNDLTNLFTS</sequence>
<dbReference type="InterPro" id="IPR016153">
    <property type="entry name" value="Heat_shock_Hsp33_N"/>
</dbReference>
<dbReference type="AlphaFoldDB" id="A0A918VS64"/>
<dbReference type="Proteomes" id="UP000614811">
    <property type="component" value="Unassembled WGS sequence"/>
</dbReference>